<dbReference type="Proteomes" id="UP000662821">
    <property type="component" value="Chromosome"/>
</dbReference>
<evidence type="ECO:0000313" key="4">
    <source>
        <dbReference type="Proteomes" id="UP000662821"/>
    </source>
</evidence>
<dbReference type="RefSeq" id="WP_191909578.1">
    <property type="nucleotide sequence ID" value="NZ_CP071520.1"/>
</dbReference>
<keyword evidence="2" id="KW-0472">Membrane</keyword>
<proteinExistence type="predicted"/>
<evidence type="ECO:0000256" key="2">
    <source>
        <dbReference type="SAM" id="Phobius"/>
    </source>
</evidence>
<keyword evidence="2" id="KW-1133">Transmembrane helix</keyword>
<gene>
    <name evidence="3" type="ORF">J3P46_04460</name>
</gene>
<sequence length="518" mass="58609">MTINKIWRISSLTPDDLLEFLKSRKGRLPGEPPAESTLRHWLCLFEQMWRNRGEYIASLNFDPAPFHSEVVVKCKPLAFKRFKAIPEKAALALIHDALNWLENEAEFIYRTISRYWKISHEVGLSRRQRGKRVRPLFDELRGDQEFTKIWKKLGKNLRAHEALSRAVSHTMAAVMILLLFTVGMRNRELCRLDVNCVRTKISEDGSIVQYLSGIAAKKGGALREWAISEPLSEGVRFIEKMFSSIRQSENSRPLFVNGAPLRLKRGTLRFVPTNLPNRIRQFANAPYRQWQPKIQRLHPHACRKTFAVFVTKRDKSALEPLAWQFGHAYSEFTDGVYVGSDIELTEMLAEADQEELVRALECLLSSDHLAGKAGAALIERRAELIGASKFKGKNAIKALVGKLIAQGVVIAPCDWGYCVYSKSHSACDGTDSGPNPLLRAPDVCARCSNFAVTTEYRRWWDERAKRDQAFLKNSSLPEQTVSLVTKRLSVTMKVLRGLQTGATSHAALDGGQSDERSE</sequence>
<dbReference type="GO" id="GO:0003677">
    <property type="term" value="F:DNA binding"/>
    <property type="evidence" value="ECO:0007669"/>
    <property type="project" value="InterPro"/>
</dbReference>
<feature type="transmembrane region" description="Helical" evidence="2">
    <location>
        <begin position="162"/>
        <end position="184"/>
    </location>
</feature>
<dbReference type="InterPro" id="IPR013762">
    <property type="entry name" value="Integrase-like_cat_sf"/>
</dbReference>
<keyword evidence="1" id="KW-0233">DNA recombination</keyword>
<reference evidence="3 4" key="1">
    <citation type="submission" date="2021-03" db="EMBL/GenBank/DDBJ databases">
        <title>Draft genome sequence of Janthinobacterium sp. strain PLB02 isolated from infected primmorphs (Lubomirskia baicalensis).</title>
        <authorList>
            <person name="Chernogor L.I."/>
            <person name="Belikov S.I."/>
            <person name="Petrushin I.S."/>
        </authorList>
    </citation>
    <scope>NUCLEOTIDE SEQUENCE [LARGE SCALE GENOMIC DNA]</scope>
    <source>
        <strain evidence="3 4">PLB02</strain>
    </source>
</reference>
<protein>
    <submittedName>
        <fullName evidence="3">Site-specific integrase</fullName>
    </submittedName>
</protein>
<accession>A0AAJ4MUQ9</accession>
<dbReference type="GO" id="GO:0015074">
    <property type="term" value="P:DNA integration"/>
    <property type="evidence" value="ECO:0007669"/>
    <property type="project" value="InterPro"/>
</dbReference>
<dbReference type="EMBL" id="CP071520">
    <property type="protein sequence ID" value="QSX97212.1"/>
    <property type="molecule type" value="Genomic_DNA"/>
</dbReference>
<name>A0AAJ4MUQ9_9BURK</name>
<evidence type="ECO:0000256" key="1">
    <source>
        <dbReference type="ARBA" id="ARBA00023172"/>
    </source>
</evidence>
<organism evidence="3 4">
    <name type="scientific">Janthinobacterium lividum</name>
    <dbReference type="NCBI Taxonomy" id="29581"/>
    <lineage>
        <taxon>Bacteria</taxon>
        <taxon>Pseudomonadati</taxon>
        <taxon>Pseudomonadota</taxon>
        <taxon>Betaproteobacteria</taxon>
        <taxon>Burkholderiales</taxon>
        <taxon>Oxalobacteraceae</taxon>
        <taxon>Janthinobacterium</taxon>
    </lineage>
</organism>
<keyword evidence="2" id="KW-0812">Transmembrane</keyword>
<evidence type="ECO:0000313" key="3">
    <source>
        <dbReference type="EMBL" id="QSX97212.1"/>
    </source>
</evidence>
<dbReference type="SUPFAM" id="SSF56349">
    <property type="entry name" value="DNA breaking-rejoining enzymes"/>
    <property type="match status" value="1"/>
</dbReference>
<dbReference type="Gene3D" id="1.10.443.10">
    <property type="entry name" value="Intergrase catalytic core"/>
    <property type="match status" value="1"/>
</dbReference>
<dbReference type="GO" id="GO:0006310">
    <property type="term" value="P:DNA recombination"/>
    <property type="evidence" value="ECO:0007669"/>
    <property type="project" value="UniProtKB-KW"/>
</dbReference>
<dbReference type="InterPro" id="IPR011010">
    <property type="entry name" value="DNA_brk_join_enz"/>
</dbReference>
<dbReference type="AlphaFoldDB" id="A0AAJ4MUQ9"/>